<dbReference type="GO" id="GO:0000272">
    <property type="term" value="P:polysaccharide catabolic process"/>
    <property type="evidence" value="ECO:0007669"/>
    <property type="project" value="InterPro"/>
</dbReference>
<evidence type="ECO:0000256" key="3">
    <source>
        <dbReference type="SAM" id="SignalP"/>
    </source>
</evidence>
<feature type="chain" id="PRO_5022944533" description="LamG-like jellyroll fold domain-containing protein" evidence="3">
    <location>
        <begin position="22"/>
        <end position="1243"/>
    </location>
</feature>
<dbReference type="EMBL" id="SJPO01000001">
    <property type="protein sequence ID" value="TWT85323.1"/>
    <property type="molecule type" value="Genomic_DNA"/>
</dbReference>
<dbReference type="SUPFAM" id="SSF50952">
    <property type="entry name" value="Soluble quinoprotein glucose dehydrogenase"/>
    <property type="match status" value="1"/>
</dbReference>
<dbReference type="PANTHER" id="PTHR19328:SF13">
    <property type="entry name" value="HIPL1 PROTEIN"/>
    <property type="match status" value="1"/>
</dbReference>
<dbReference type="PANTHER" id="PTHR19328">
    <property type="entry name" value="HEDGEHOG-INTERACTING PROTEIN"/>
    <property type="match status" value="1"/>
</dbReference>
<dbReference type="Gene3D" id="2.120.10.30">
    <property type="entry name" value="TolB, C-terminal domain"/>
    <property type="match status" value="1"/>
</dbReference>
<reference evidence="5 6" key="1">
    <citation type="submission" date="2019-02" db="EMBL/GenBank/DDBJ databases">
        <title>Deep-cultivation of Planctomycetes and their phenomic and genomic characterization uncovers novel biology.</title>
        <authorList>
            <person name="Wiegand S."/>
            <person name="Jogler M."/>
            <person name="Boedeker C."/>
            <person name="Pinto D."/>
            <person name="Vollmers J."/>
            <person name="Rivas-Marin E."/>
            <person name="Kohn T."/>
            <person name="Peeters S.H."/>
            <person name="Heuer A."/>
            <person name="Rast P."/>
            <person name="Oberbeckmann S."/>
            <person name="Bunk B."/>
            <person name="Jeske O."/>
            <person name="Meyerdierks A."/>
            <person name="Storesund J.E."/>
            <person name="Kallscheuer N."/>
            <person name="Luecker S."/>
            <person name="Lage O.M."/>
            <person name="Pohl T."/>
            <person name="Merkel B.J."/>
            <person name="Hornburger P."/>
            <person name="Mueller R.-W."/>
            <person name="Bruemmer F."/>
            <person name="Labrenz M."/>
            <person name="Spormann A.M."/>
            <person name="Op Den Camp H."/>
            <person name="Overmann J."/>
            <person name="Amann R."/>
            <person name="Jetten M.S.M."/>
            <person name="Mascher T."/>
            <person name="Medema M.H."/>
            <person name="Devos D.P."/>
            <person name="Kaster A.-K."/>
            <person name="Ovreas L."/>
            <person name="Rohde M."/>
            <person name="Galperin M.Y."/>
            <person name="Jogler C."/>
        </authorList>
    </citation>
    <scope>NUCLEOTIDE SEQUENCE [LARGE SCALE GENOMIC DNA]</scope>
    <source>
        <strain evidence="5 6">Pla123a</strain>
    </source>
</reference>
<dbReference type="InterPro" id="IPR011041">
    <property type="entry name" value="Quinoprot_gluc/sorb_DH_b-prop"/>
</dbReference>
<keyword evidence="6" id="KW-1185">Reference proteome</keyword>
<evidence type="ECO:0000256" key="1">
    <source>
        <dbReference type="ARBA" id="ARBA00022729"/>
    </source>
</evidence>
<dbReference type="InterPro" id="IPR036439">
    <property type="entry name" value="Dockerin_dom_sf"/>
</dbReference>
<name>A0A5C5ZFI9_9BACT</name>
<accession>A0A5C5ZFI9</accession>
<comment type="caution">
    <text evidence="5">The sequence shown here is derived from an EMBL/GenBank/DDBJ whole genome shotgun (WGS) entry which is preliminary data.</text>
</comment>
<feature type="signal peptide" evidence="3">
    <location>
        <begin position="1"/>
        <end position="21"/>
    </location>
</feature>
<dbReference type="SMART" id="SM00560">
    <property type="entry name" value="LamGL"/>
    <property type="match status" value="1"/>
</dbReference>
<dbReference type="InterPro" id="IPR011042">
    <property type="entry name" value="6-blade_b-propeller_TolB-like"/>
</dbReference>
<keyword evidence="2" id="KW-1015">Disulfide bond</keyword>
<dbReference type="InterPro" id="IPR006558">
    <property type="entry name" value="LamG-like"/>
</dbReference>
<dbReference type="AlphaFoldDB" id="A0A5C5ZFI9"/>
<feature type="domain" description="LamG-like jellyroll fold" evidence="4">
    <location>
        <begin position="873"/>
        <end position="1018"/>
    </location>
</feature>
<proteinExistence type="predicted"/>
<evidence type="ECO:0000256" key="2">
    <source>
        <dbReference type="ARBA" id="ARBA00023157"/>
    </source>
</evidence>
<evidence type="ECO:0000313" key="5">
    <source>
        <dbReference type="EMBL" id="TWT85323.1"/>
    </source>
</evidence>
<gene>
    <name evidence="5" type="ORF">Pla123a_01300</name>
</gene>
<dbReference type="SUPFAM" id="SSF63446">
    <property type="entry name" value="Type I dockerin domain"/>
    <property type="match status" value="1"/>
</dbReference>
<sequence precursor="true">MGNRTFSLIAALCGLSAAIHAASAQSYRVERVASGLQQPLYVDQAPGDPDNIIYYMTRVTTGGVNAGSGTHGSLWRYDMDTQASTEVLNLSHRDLTLDLGPQGLAFHPDFNNPGTDGFQKVYVSSAATGGPVNYVEEYELSGPGGTVPTGRGGIPLVNRTLLEYNNVFGDNNHVIDWIGFDPRAYSAAPGSPERNYLYISAGDGSNGRPADQRPEQKSTIAQGKLLRIDIDPAKPDFYPADPAKNFAIPDTNPIPLWNAANPGNELLGTTLNYTGPTESVSYSPALQEIYFTGTRNTFRMSMDKLTGDFWSGDVGEFAREEINFLPADPYDGTQAPYDFGFPQREGTGVFVNRSNGDTSIQWDLAGGGAIVQDSINPIREGAHAIINSGSTAGDVEIRDRPRGAYIGGYVYRGPIEELQGKYFYADFTQGNIFSLDFDATTPVADFSGDNFNLVPDESGTNVASLGTREVVLNRNLNSLWHTLMVDPNDPTYTADLGADFGIGRIVSFGEDNDGNLYIVDMGGQRGNSGFNNDYPAGSTGQIFRLVPNLLVYASVDRVTGAITFSNETGEPLDVLGYELSSVAGSLDDNFLTGVTGVLDSSGNGEVDAANAWQVTSAPGDSTRFAEESTGTAATLAIDQAFAISTQDGWTQSIYEDVKLDVTLGNGSTIAALVRYTGNSGSPFDRGDLNFDGVLDAADWVAYRQNFFGVFAGASAAESYGLGDLDGDGDNDYDDFLLFKADYIAANGAAAFEALGQIPEPAAALLLTLAAAAGAVRTNRRRRSGAVAAGRPRLGAKLAVTLVAATAALAADAARADLQHLYSFNNGLNDSIGGADGQAFGAAAVNGQGQLDLPGGFGDYVGFDPQEIQISSYTDLTFETWFTVDTHQTWARLFDYGSRDVTPEGYLYFAPQSGQGGNPALARYATNDVRTEITYATPSEGQQHHLAMIVDDNANGGADLFTVYFDGVLIDSVSHNHPLSGVIETYAFLGKSTFPGDVDPYFNGSIDEFRIYDHALSQQEVLDSIAAGTTQESALTIYVNTYTGAITMASAETLPVDIDYYAISSAAGALSTASWNSLQDQGGAVVGTGEGWEEIDQSNATKLGELRLLGQSSVVAGAPLAIGAAYDPAVLGLGTDGDLTFEYGLAGVSTVAGEVVYLDFLPGDFNGDLQVDAADYTLWRDGLAAADHTGPDGHPDGVVDALDYQVWTSHYGASAVGGAPAAVPEPAALVLLVSVLTAATVARR</sequence>
<keyword evidence="1 3" id="KW-0732">Signal</keyword>
<dbReference type="Pfam" id="PF13385">
    <property type="entry name" value="Laminin_G_3"/>
    <property type="match status" value="1"/>
</dbReference>
<evidence type="ECO:0000313" key="6">
    <source>
        <dbReference type="Proteomes" id="UP000318478"/>
    </source>
</evidence>
<organism evidence="5 6">
    <name type="scientific">Posidoniimonas polymericola</name>
    <dbReference type="NCBI Taxonomy" id="2528002"/>
    <lineage>
        <taxon>Bacteria</taxon>
        <taxon>Pseudomonadati</taxon>
        <taxon>Planctomycetota</taxon>
        <taxon>Planctomycetia</taxon>
        <taxon>Pirellulales</taxon>
        <taxon>Lacipirellulaceae</taxon>
        <taxon>Posidoniimonas</taxon>
    </lineage>
</organism>
<dbReference type="SUPFAM" id="SSF49899">
    <property type="entry name" value="Concanavalin A-like lectins/glucanases"/>
    <property type="match status" value="1"/>
</dbReference>
<dbReference type="Proteomes" id="UP000318478">
    <property type="component" value="Unassembled WGS sequence"/>
</dbReference>
<dbReference type="Gene3D" id="2.60.120.200">
    <property type="match status" value="1"/>
</dbReference>
<protein>
    <recommendedName>
        <fullName evidence="4">LamG-like jellyroll fold domain-containing protein</fullName>
    </recommendedName>
</protein>
<evidence type="ECO:0000259" key="4">
    <source>
        <dbReference type="SMART" id="SM00560"/>
    </source>
</evidence>
<dbReference type="InterPro" id="IPR013320">
    <property type="entry name" value="ConA-like_dom_sf"/>
</dbReference>
<dbReference type="RefSeq" id="WP_197527560.1">
    <property type="nucleotide sequence ID" value="NZ_SJPO01000001.1"/>
</dbReference>